<dbReference type="Proteomes" id="UP001147830">
    <property type="component" value="Unassembled WGS sequence"/>
</dbReference>
<dbReference type="Pfam" id="PF01774">
    <property type="entry name" value="UreD"/>
    <property type="match status" value="1"/>
</dbReference>
<protein>
    <recommendedName>
        <fullName evidence="4">Urease accessory protein UreD</fullName>
    </recommendedName>
</protein>
<dbReference type="PANTHER" id="PTHR33643">
    <property type="entry name" value="UREASE ACCESSORY PROTEIN D"/>
    <property type="match status" value="1"/>
</dbReference>
<gene>
    <name evidence="4" type="primary">ureD</name>
    <name evidence="5" type="ORF">NYR02_02320</name>
</gene>
<evidence type="ECO:0000256" key="4">
    <source>
        <dbReference type="HAMAP-Rule" id="MF_01384"/>
    </source>
</evidence>
<dbReference type="EMBL" id="JAOANI010000009">
    <property type="protein sequence ID" value="MCT7357855.1"/>
    <property type="molecule type" value="Genomic_DNA"/>
</dbReference>
<comment type="subcellular location">
    <subcellularLocation>
        <location evidence="4">Cytoplasm</location>
    </subcellularLocation>
</comment>
<keyword evidence="6" id="KW-1185">Reference proteome</keyword>
<evidence type="ECO:0000313" key="6">
    <source>
        <dbReference type="Proteomes" id="UP001147830"/>
    </source>
</evidence>
<dbReference type="GO" id="GO:0005737">
    <property type="term" value="C:cytoplasm"/>
    <property type="evidence" value="ECO:0007669"/>
    <property type="project" value="UniProtKB-SubCell"/>
</dbReference>
<comment type="function">
    <text evidence="4">Required for maturation of urease via the functional incorporation of the urease nickel metallocenter.</text>
</comment>
<dbReference type="PANTHER" id="PTHR33643:SF1">
    <property type="entry name" value="UREASE ACCESSORY PROTEIN D"/>
    <property type="match status" value="1"/>
</dbReference>
<proteinExistence type="inferred from homology"/>
<dbReference type="GO" id="GO:0016151">
    <property type="term" value="F:nickel cation binding"/>
    <property type="evidence" value="ECO:0007669"/>
    <property type="project" value="UniProtKB-UniRule"/>
</dbReference>
<comment type="caution">
    <text evidence="5">The sequence shown here is derived from an EMBL/GenBank/DDBJ whole genome shotgun (WGS) entry which is preliminary data.</text>
</comment>
<comment type="subunit">
    <text evidence="4">UreD, UreF and UreG form a complex that acts as a GTP-hydrolysis-dependent molecular chaperone, activating the urease apoprotein by helping to assemble the nickel containing metallocenter of UreC. The UreE protein probably delivers the nickel.</text>
</comment>
<dbReference type="RefSeq" id="WP_260974784.1">
    <property type="nucleotide sequence ID" value="NZ_JAOANI010000009.1"/>
</dbReference>
<organism evidence="5 6">
    <name type="scientific">Thalassolituus pacificus</name>
    <dbReference type="NCBI Taxonomy" id="2975440"/>
    <lineage>
        <taxon>Bacteria</taxon>
        <taxon>Pseudomonadati</taxon>
        <taxon>Pseudomonadota</taxon>
        <taxon>Gammaproteobacteria</taxon>
        <taxon>Oceanospirillales</taxon>
        <taxon>Oceanospirillaceae</taxon>
        <taxon>Thalassolituus</taxon>
    </lineage>
</organism>
<accession>A0A9X2WCM7</accession>
<dbReference type="InterPro" id="IPR002669">
    <property type="entry name" value="UreD"/>
</dbReference>
<name>A0A9X2WCM7_9GAMM</name>
<evidence type="ECO:0000256" key="3">
    <source>
        <dbReference type="ARBA" id="ARBA00023186"/>
    </source>
</evidence>
<sequence length="294" mass="32569">MNHPVQPLLSAQADAPYWNAQLQLTTRQTERGTRLVQCEHNGPLYVQKPFYPEGPDCAHLYLLHPPGGMVSGDFLTINVSAGENSHVLVTTPGAGRVYRARADGLLQQQKVQLTVDNNAALEWMPLETILFPSSRAQLETEVHLGENSRYIGWDIVSLGLPANGSRLDDLDQHTTLKQGLRIYYKQRLLLNERLSLHPGNSELLNAAAGFRGMPVHGLLVAGPFTQGFCEQALEKLQELCADQLAGVSLNGQFLSVRYLGTCSEQARLLLMEAWAIIRPQLMQRPACAPRIWAT</sequence>
<evidence type="ECO:0000256" key="1">
    <source>
        <dbReference type="ARBA" id="ARBA00007177"/>
    </source>
</evidence>
<keyword evidence="4" id="KW-0963">Cytoplasm</keyword>
<keyword evidence="2 4" id="KW-0996">Nickel insertion</keyword>
<dbReference type="HAMAP" id="MF_01384">
    <property type="entry name" value="UreD"/>
    <property type="match status" value="1"/>
</dbReference>
<dbReference type="AlphaFoldDB" id="A0A9X2WCM7"/>
<reference evidence="5" key="1">
    <citation type="journal article" date="2022" name="Front. Microbiol.">
        <title>Genome-based taxonomic rearrangement of Oceanobacter-related bacteria including the description of Thalassolituus hydrocarbonoclasticus sp. nov. and Thalassolituus pacificus sp. nov. and emended description of the genus Thalassolituus.</title>
        <authorList>
            <person name="Dong C."/>
            <person name="Wei L."/>
            <person name="Wang J."/>
            <person name="Lai Q."/>
            <person name="Huang Z."/>
            <person name="Shao Z."/>
        </authorList>
    </citation>
    <scope>NUCLEOTIDE SEQUENCE</scope>
    <source>
        <strain evidence="5">59MF3M-4</strain>
    </source>
</reference>
<evidence type="ECO:0000256" key="2">
    <source>
        <dbReference type="ARBA" id="ARBA00022988"/>
    </source>
</evidence>
<evidence type="ECO:0000313" key="5">
    <source>
        <dbReference type="EMBL" id="MCT7357855.1"/>
    </source>
</evidence>
<comment type="similarity">
    <text evidence="1 4">Belongs to the UreD family.</text>
</comment>
<reference evidence="5" key="2">
    <citation type="submission" date="2022-08" db="EMBL/GenBank/DDBJ databases">
        <authorList>
            <person name="Dong C."/>
        </authorList>
    </citation>
    <scope>NUCLEOTIDE SEQUENCE</scope>
    <source>
        <strain evidence="5">59MF3M-4</strain>
    </source>
</reference>
<keyword evidence="3 4" id="KW-0143">Chaperone</keyword>